<dbReference type="GO" id="GO:0003677">
    <property type="term" value="F:DNA binding"/>
    <property type="evidence" value="ECO:0007669"/>
    <property type="project" value="InterPro"/>
</dbReference>
<dbReference type="InterPro" id="IPR013627">
    <property type="entry name" value="Pol_alpha_B_N"/>
</dbReference>
<feature type="domain" description="DNA polymerase alpha subunit B OB" evidence="9">
    <location>
        <begin position="240"/>
        <end position="322"/>
    </location>
</feature>
<evidence type="ECO:0000259" key="8">
    <source>
        <dbReference type="Pfam" id="PF08418"/>
    </source>
</evidence>
<accession>A0A9Q0K4T9</accession>
<evidence type="ECO:0000259" key="7">
    <source>
        <dbReference type="Pfam" id="PF04042"/>
    </source>
</evidence>
<dbReference type="EMBL" id="JAMYWD010000009">
    <property type="protein sequence ID" value="KAJ4961458.1"/>
    <property type="molecule type" value="Genomic_DNA"/>
</dbReference>
<dbReference type="FunFam" id="3.60.21.60:FF:000004">
    <property type="entry name" value="DNA polymerase alpha subunit B"/>
    <property type="match status" value="1"/>
</dbReference>
<dbReference type="Gene3D" id="3.60.21.60">
    <property type="match status" value="1"/>
</dbReference>
<sequence length="623" mass="69165">MEEEIKAEFERSGFSIDEEEEVLKKCLTFSINFKLSASDLVSSWEVYYLNRQLSGISVQNAHMDGFLLHLQNEQKEVVTKEDPHLHIYSSNDVDMILNDGHEDTKEGFLGTPVDEEIIYSEFSDFTPGINGKSTSGKQLKPLSNHITPFGQRKTKFMLQLSFNKPPGLENSIKEDNFESLEDDVIRRVRQSEKCSLQIHLSQPEPGCRFMYDRIEDRFNSLEDRIIKYTNALVASGLYEEPMDPTVASQKSVFSVGMVCCDGEGRLNEKSILLQGSVEHSGGQRVRLDLQKLNHFSFFPGQVVGVEGHNPSGHCLVASKVIDAIPLLAPSDMGLPPAKKQALDQEFQPSPPSTMLGDLSLVIAAGPFSTTDNLLFEPLVELLAYASRKQPQLLMLLGPFLDSEHPEIKKGIVDQTFTEIFHVEILRRLQDYAEFMGSAARVILVPSIRDANHDFVFPQPAFDIHPSNLKDQISSLSNPGIFYANEVKLGCCTVDILRQLSGEEISRNPANGSSGDRMSRLAIHLLGQRSFYPLYPPSEGVPLDMSLAPEAMHISSIPDILILPSDLAPFVKVLSVGRKIDGDEQSKCVCVNPGRLAKGIGGGTFVELNYHGDLDRTSASIIRI</sequence>
<dbReference type="Pfam" id="PF08418">
    <property type="entry name" value="Pol_alpha_B_N"/>
    <property type="match status" value="1"/>
</dbReference>
<evidence type="ECO:0000256" key="4">
    <source>
        <dbReference type="ARBA" id="ARBA00022705"/>
    </source>
</evidence>
<keyword evidence="5 6" id="KW-0539">Nucleus</keyword>
<gene>
    <name evidence="10" type="ORF">NE237_021368</name>
</gene>
<proteinExistence type="inferred from homology"/>
<keyword evidence="11" id="KW-1185">Reference proteome</keyword>
<keyword evidence="4 6" id="KW-0235">DNA replication</keyword>
<dbReference type="GO" id="GO:0006270">
    <property type="term" value="P:DNA replication initiation"/>
    <property type="evidence" value="ECO:0007669"/>
    <property type="project" value="TreeGrafter"/>
</dbReference>
<dbReference type="PANTHER" id="PTHR23061:SF12">
    <property type="entry name" value="DNA POLYMERASE ALPHA SUBUNIT B"/>
    <property type="match status" value="1"/>
</dbReference>
<reference evidence="10" key="1">
    <citation type="journal article" date="2023" name="Plant J.">
        <title>The genome of the king protea, Protea cynaroides.</title>
        <authorList>
            <person name="Chang J."/>
            <person name="Duong T.A."/>
            <person name="Schoeman C."/>
            <person name="Ma X."/>
            <person name="Roodt D."/>
            <person name="Barker N."/>
            <person name="Li Z."/>
            <person name="Van de Peer Y."/>
            <person name="Mizrachi E."/>
        </authorList>
    </citation>
    <scope>NUCLEOTIDE SEQUENCE</scope>
    <source>
        <tissue evidence="10">Young leaves</tissue>
    </source>
</reference>
<dbReference type="Pfam" id="PF22062">
    <property type="entry name" value="OB_DPOA2"/>
    <property type="match status" value="1"/>
</dbReference>
<dbReference type="InterPro" id="IPR016722">
    <property type="entry name" value="DNA_pol_alpha_bsu"/>
</dbReference>
<dbReference type="GO" id="GO:0005658">
    <property type="term" value="C:alpha DNA polymerase:primase complex"/>
    <property type="evidence" value="ECO:0007669"/>
    <property type="project" value="TreeGrafter"/>
</dbReference>
<dbReference type="OrthoDB" id="336885at2759"/>
<protein>
    <recommendedName>
        <fullName evidence="3 6">DNA polymerase alpha subunit B</fullName>
    </recommendedName>
</protein>
<evidence type="ECO:0000256" key="6">
    <source>
        <dbReference type="PIRNR" id="PIRNR018300"/>
    </source>
</evidence>
<comment type="caution">
    <text evidence="10">The sequence shown here is derived from an EMBL/GenBank/DDBJ whole genome shotgun (WGS) entry which is preliminary data.</text>
</comment>
<comment type="function">
    <text evidence="6">Accessory subunit of the DNA polymerase alpha complex (also known as the alpha DNA polymerase-primase complex) which plays an essential role in the initiation of DNA synthesis.</text>
</comment>
<dbReference type="PANTHER" id="PTHR23061">
    <property type="entry name" value="DNA POLYMERASE 2 ALPHA 70 KDA SUBUNIT"/>
    <property type="match status" value="1"/>
</dbReference>
<dbReference type="InterPro" id="IPR054300">
    <property type="entry name" value="OB_DPOA2"/>
</dbReference>
<comment type="similarity">
    <text evidence="2 6">Belongs to the DNA polymerase alpha subunit B family.</text>
</comment>
<dbReference type="Pfam" id="PF04042">
    <property type="entry name" value="DNA_pol_E_B"/>
    <property type="match status" value="1"/>
</dbReference>
<name>A0A9Q0K4T9_9MAGN</name>
<evidence type="ECO:0000256" key="2">
    <source>
        <dbReference type="ARBA" id="ARBA00007299"/>
    </source>
</evidence>
<dbReference type="InterPro" id="IPR043034">
    <property type="entry name" value="DNA_pol_alpha_B_N_sf"/>
</dbReference>
<comment type="subcellular location">
    <subcellularLocation>
        <location evidence="1 6">Nucleus</location>
    </subcellularLocation>
</comment>
<dbReference type="AlphaFoldDB" id="A0A9Q0K4T9"/>
<evidence type="ECO:0000313" key="10">
    <source>
        <dbReference type="EMBL" id="KAJ4961458.1"/>
    </source>
</evidence>
<dbReference type="Gene3D" id="1.10.8.530">
    <property type="entry name" value="DNA polymerase alpha-primase, subunit B, N-terminal domain"/>
    <property type="match status" value="1"/>
</dbReference>
<evidence type="ECO:0000313" key="11">
    <source>
        <dbReference type="Proteomes" id="UP001141806"/>
    </source>
</evidence>
<evidence type="ECO:0000259" key="9">
    <source>
        <dbReference type="Pfam" id="PF22062"/>
    </source>
</evidence>
<organism evidence="10 11">
    <name type="scientific">Protea cynaroides</name>
    <dbReference type="NCBI Taxonomy" id="273540"/>
    <lineage>
        <taxon>Eukaryota</taxon>
        <taxon>Viridiplantae</taxon>
        <taxon>Streptophyta</taxon>
        <taxon>Embryophyta</taxon>
        <taxon>Tracheophyta</taxon>
        <taxon>Spermatophyta</taxon>
        <taxon>Magnoliopsida</taxon>
        <taxon>Proteales</taxon>
        <taxon>Proteaceae</taxon>
        <taxon>Protea</taxon>
    </lineage>
</organism>
<feature type="domain" description="DNA polymerase alpha/delta/epsilon subunit B" evidence="7">
    <location>
        <begin position="360"/>
        <end position="571"/>
    </location>
</feature>
<evidence type="ECO:0000256" key="5">
    <source>
        <dbReference type="ARBA" id="ARBA00023242"/>
    </source>
</evidence>
<dbReference type="PIRSF" id="PIRSF018300">
    <property type="entry name" value="DNA_pol_alph_2"/>
    <property type="match status" value="1"/>
</dbReference>
<dbReference type="InterPro" id="IPR007185">
    <property type="entry name" value="DNA_pol_a/d/e_bsu"/>
</dbReference>
<feature type="domain" description="DNA polymerase alpha subunit B N-terminal" evidence="8">
    <location>
        <begin position="3"/>
        <end position="52"/>
    </location>
</feature>
<evidence type="ECO:0000256" key="1">
    <source>
        <dbReference type="ARBA" id="ARBA00004123"/>
    </source>
</evidence>
<evidence type="ECO:0000256" key="3">
    <source>
        <dbReference type="ARBA" id="ARBA00018596"/>
    </source>
</evidence>
<dbReference type="Proteomes" id="UP001141806">
    <property type="component" value="Unassembled WGS sequence"/>
</dbReference>